<dbReference type="AlphaFoldDB" id="A0A8D4UWG5"/>
<dbReference type="EMBL" id="AP019697">
    <property type="protein sequence ID" value="BBK26189.1"/>
    <property type="molecule type" value="Genomic_DNA"/>
</dbReference>
<sequence length="183" mass="21075">MVEATFTKSMRALLSRTKGSTLLSYECAKDERFSRTYGNCRIHLNDGIIEVANEPKQLPFFGAMESMTCFTCHPFRNEGQLKRDEFYLPYSTFPVGGKINSVEIVTDYVNVNHGAYQVSFDMALLFHMDKKTLMLARDTWFSQLLTVTDERSINTIFPIEEVINSWSNYGEYAVDVKRMTTKL</sequence>
<gene>
    <name evidence="1" type="ORF">Dia5BBH33_21240</name>
</gene>
<name>A0A8D4UWG5_9FIRM</name>
<dbReference type="GeneID" id="92717317"/>
<dbReference type="KEGG" id="dho:Dia5BBH33_21240"/>
<reference evidence="2" key="1">
    <citation type="submission" date="2019-05" db="EMBL/GenBank/DDBJ databases">
        <title>Complete genome sequencing of Dialister sp. strain 5BBH33.</title>
        <authorList>
            <person name="Sakamoto M."/>
            <person name="Murakami T."/>
            <person name="Mori H."/>
        </authorList>
    </citation>
    <scope>NUCLEOTIDE SEQUENCE [LARGE SCALE GENOMIC DNA]</scope>
    <source>
        <strain evidence="2">5BBH33</strain>
    </source>
</reference>
<accession>A0A8D4UWG5</accession>
<dbReference type="Proteomes" id="UP000320585">
    <property type="component" value="Chromosome"/>
</dbReference>
<keyword evidence="2" id="KW-1185">Reference proteome</keyword>
<proteinExistence type="predicted"/>
<dbReference type="OrthoDB" id="3232789at2"/>
<evidence type="ECO:0000313" key="1">
    <source>
        <dbReference type="EMBL" id="BBK26189.1"/>
    </source>
</evidence>
<dbReference type="RefSeq" id="WP_144269342.1">
    <property type="nucleotide sequence ID" value="NZ_AP019697.1"/>
</dbReference>
<evidence type="ECO:0000313" key="2">
    <source>
        <dbReference type="Proteomes" id="UP000320585"/>
    </source>
</evidence>
<protein>
    <submittedName>
        <fullName evidence="1">Uncharacterized protein</fullName>
    </submittedName>
</protein>
<organism evidence="1 2">
    <name type="scientific">Dialister hominis</name>
    <dbReference type="NCBI Taxonomy" id="2582419"/>
    <lineage>
        <taxon>Bacteria</taxon>
        <taxon>Bacillati</taxon>
        <taxon>Bacillota</taxon>
        <taxon>Negativicutes</taxon>
        <taxon>Veillonellales</taxon>
        <taxon>Veillonellaceae</taxon>
        <taxon>Dialister</taxon>
    </lineage>
</organism>